<dbReference type="AlphaFoldDB" id="A0A8X7W8Y7"/>
<keyword evidence="2" id="KW-1185">Reference proteome</keyword>
<dbReference type="EMBL" id="JAAMPC010000002">
    <property type="protein sequence ID" value="KAG2326178.1"/>
    <property type="molecule type" value="Genomic_DNA"/>
</dbReference>
<name>A0A8X7W8Y7_BRACI</name>
<protein>
    <submittedName>
        <fullName evidence="1">Uncharacterized protein</fullName>
    </submittedName>
</protein>
<reference evidence="1 2" key="1">
    <citation type="submission" date="2020-02" db="EMBL/GenBank/DDBJ databases">
        <authorList>
            <person name="Ma Q."/>
            <person name="Huang Y."/>
            <person name="Song X."/>
            <person name="Pei D."/>
        </authorList>
    </citation>
    <scope>NUCLEOTIDE SEQUENCE [LARGE SCALE GENOMIC DNA]</scope>
    <source>
        <strain evidence="1">Sxm20200214</strain>
        <tissue evidence="1">Leaf</tissue>
    </source>
</reference>
<evidence type="ECO:0000313" key="1">
    <source>
        <dbReference type="EMBL" id="KAG2326178.1"/>
    </source>
</evidence>
<evidence type="ECO:0000313" key="2">
    <source>
        <dbReference type="Proteomes" id="UP000886595"/>
    </source>
</evidence>
<organism evidence="1 2">
    <name type="scientific">Brassica carinata</name>
    <name type="common">Ethiopian mustard</name>
    <name type="synonym">Abyssinian cabbage</name>
    <dbReference type="NCBI Taxonomy" id="52824"/>
    <lineage>
        <taxon>Eukaryota</taxon>
        <taxon>Viridiplantae</taxon>
        <taxon>Streptophyta</taxon>
        <taxon>Embryophyta</taxon>
        <taxon>Tracheophyta</taxon>
        <taxon>Spermatophyta</taxon>
        <taxon>Magnoliopsida</taxon>
        <taxon>eudicotyledons</taxon>
        <taxon>Gunneridae</taxon>
        <taxon>Pentapetalae</taxon>
        <taxon>rosids</taxon>
        <taxon>malvids</taxon>
        <taxon>Brassicales</taxon>
        <taxon>Brassicaceae</taxon>
        <taxon>Brassiceae</taxon>
        <taxon>Brassica</taxon>
    </lineage>
</organism>
<dbReference type="Proteomes" id="UP000886595">
    <property type="component" value="Unassembled WGS sequence"/>
</dbReference>
<sequence>MTFLVPDKAVKREGGVGETRVGLRVEEEAVDGAPREREVVADLEEELVGELELGGGEFGDESRGVLLLVEDCADAEEMVLVYWSDGCGWR</sequence>
<gene>
    <name evidence="1" type="ORF">Bca52824_008906</name>
</gene>
<proteinExistence type="predicted"/>
<accession>A0A8X7W8Y7</accession>
<comment type="caution">
    <text evidence="1">The sequence shown here is derived from an EMBL/GenBank/DDBJ whole genome shotgun (WGS) entry which is preliminary data.</text>
</comment>